<proteinExistence type="predicted"/>
<keyword evidence="3" id="KW-1185">Reference proteome</keyword>
<feature type="compositionally biased region" description="Basic and acidic residues" evidence="1">
    <location>
        <begin position="8"/>
        <end position="18"/>
    </location>
</feature>
<protein>
    <submittedName>
        <fullName evidence="2">Uncharacterized protein</fullName>
    </submittedName>
</protein>
<feature type="region of interest" description="Disordered" evidence="1">
    <location>
        <begin position="1"/>
        <end position="29"/>
    </location>
</feature>
<dbReference type="AlphaFoldDB" id="A0A3S4B0K1"/>
<dbReference type="EMBL" id="UWOC01000135">
    <property type="protein sequence ID" value="VCU08775.1"/>
    <property type="molecule type" value="Genomic_DNA"/>
</dbReference>
<evidence type="ECO:0000313" key="2">
    <source>
        <dbReference type="EMBL" id="VCU08775.1"/>
    </source>
</evidence>
<gene>
    <name evidence="2" type="ORF">RHODGE_RHODGE_01937</name>
</gene>
<comment type="caution">
    <text evidence="2">The sequence shown here is derived from an EMBL/GenBank/DDBJ whole genome shotgun (WGS) entry which is preliminary data.</text>
</comment>
<organism evidence="2 3">
    <name type="scientific">Rhodoplanes serenus</name>
    <dbReference type="NCBI Taxonomy" id="200615"/>
    <lineage>
        <taxon>Bacteria</taxon>
        <taxon>Pseudomonadati</taxon>
        <taxon>Pseudomonadota</taxon>
        <taxon>Alphaproteobacteria</taxon>
        <taxon>Hyphomicrobiales</taxon>
        <taxon>Nitrobacteraceae</taxon>
        <taxon>Rhodoplanes</taxon>
    </lineage>
</organism>
<evidence type="ECO:0000256" key="1">
    <source>
        <dbReference type="SAM" id="MobiDB-lite"/>
    </source>
</evidence>
<reference evidence="3" key="1">
    <citation type="submission" date="2018-10" db="EMBL/GenBank/DDBJ databases">
        <authorList>
            <person name="Peiro R."/>
            <person name="Begona"/>
            <person name="Cbmso G."/>
            <person name="Lopez M."/>
            <person name="Gonzalez S."/>
            <person name="Sacristan E."/>
            <person name="Castillo E."/>
        </authorList>
    </citation>
    <scope>NUCLEOTIDE SEQUENCE [LARGE SCALE GENOMIC DNA]</scope>
</reference>
<dbReference type="Proteomes" id="UP000289200">
    <property type="component" value="Unassembled WGS sequence"/>
</dbReference>
<accession>A0A3S4B0K1</accession>
<sequence>MAQETDETGTKGLEREEAGPGAGLLARGRASRECAVIADQFPWMWPLAGSSRSESDEA</sequence>
<evidence type="ECO:0000313" key="3">
    <source>
        <dbReference type="Proteomes" id="UP000289200"/>
    </source>
</evidence>
<name>A0A3S4B0K1_9BRAD</name>